<proteinExistence type="predicted"/>
<accession>A0A5J6WJS4</accession>
<dbReference type="Proteomes" id="UP000327424">
    <property type="component" value="Chromosome"/>
</dbReference>
<dbReference type="OrthoDB" id="5588558at2"/>
<evidence type="ECO:0000313" key="2">
    <source>
        <dbReference type="Proteomes" id="UP000327424"/>
    </source>
</evidence>
<dbReference type="EMBL" id="CP044399">
    <property type="protein sequence ID" value="QFI38333.1"/>
    <property type="molecule type" value="Genomic_DNA"/>
</dbReference>
<dbReference type="AlphaFoldDB" id="A0A5J6WJS4"/>
<dbReference type="RefSeq" id="WP_019442647.1">
    <property type="nucleotide sequence ID" value="NZ_ALOE01000034.1"/>
</dbReference>
<name>A0A5J6WJS4_MORMI</name>
<keyword evidence="2" id="KW-1185">Reference proteome</keyword>
<sequence length="82" mass="9105">MLTFNFYVKEETVVHLDINSPIFLIEKEQLVAQGFERVGDVIRANNSAEAFEKFKHIHLDELGQFSGAHIVASLIGSLTSSG</sequence>
<reference evidence="1 2" key="1">
    <citation type="submission" date="2019-09" db="EMBL/GenBank/DDBJ databases">
        <title>Hybrid Assembly of the complete Genome of the Deep-Sea Bacterium Moritella marina from long Nanopore and Illumina reads.</title>
        <authorList>
            <person name="Magin S."/>
            <person name="Georgoulis A."/>
            <person name="Papadimitriou K."/>
            <person name="Iliakis G."/>
            <person name="Vorgias C.E."/>
        </authorList>
    </citation>
    <scope>NUCLEOTIDE SEQUENCE [LARGE SCALE GENOMIC DNA]</scope>
    <source>
        <strain evidence="1 2">MP-1</strain>
    </source>
</reference>
<protein>
    <submittedName>
        <fullName evidence="1">Uncharacterized protein</fullName>
    </submittedName>
</protein>
<gene>
    <name evidence="1" type="ORF">FR932_10975</name>
</gene>
<evidence type="ECO:0000313" key="1">
    <source>
        <dbReference type="EMBL" id="QFI38333.1"/>
    </source>
</evidence>
<dbReference type="KEGG" id="mmaa:FR932_10975"/>
<organism evidence="1 2">
    <name type="scientific">Moritella marina ATCC 15381</name>
    <dbReference type="NCBI Taxonomy" id="1202962"/>
    <lineage>
        <taxon>Bacteria</taxon>
        <taxon>Pseudomonadati</taxon>
        <taxon>Pseudomonadota</taxon>
        <taxon>Gammaproteobacteria</taxon>
        <taxon>Alteromonadales</taxon>
        <taxon>Moritellaceae</taxon>
        <taxon>Moritella</taxon>
    </lineage>
</organism>